<proteinExistence type="predicted"/>
<dbReference type="RefSeq" id="WP_202336930.1">
    <property type="nucleotide sequence ID" value="NZ_CP068439.1"/>
</dbReference>
<organism evidence="2 3">
    <name type="scientific">Aequorivita iocasae</name>
    <dbReference type="NCBI Taxonomy" id="2803865"/>
    <lineage>
        <taxon>Bacteria</taxon>
        <taxon>Pseudomonadati</taxon>
        <taxon>Bacteroidota</taxon>
        <taxon>Flavobacteriia</taxon>
        <taxon>Flavobacteriales</taxon>
        <taxon>Flavobacteriaceae</taxon>
        <taxon>Aequorivita</taxon>
    </lineage>
</organism>
<dbReference type="InterPro" id="IPR058512">
    <property type="entry name" value="DUF8199"/>
</dbReference>
<evidence type="ECO:0000313" key="3">
    <source>
        <dbReference type="Proteomes" id="UP000629420"/>
    </source>
</evidence>
<name>A0ABX7DS96_9FLAO</name>
<dbReference type="Pfam" id="PF26622">
    <property type="entry name" value="DUF8199"/>
    <property type="match status" value="1"/>
</dbReference>
<accession>A0ABX7DS96</accession>
<evidence type="ECO:0008006" key="4">
    <source>
        <dbReference type="Google" id="ProtNLM"/>
    </source>
</evidence>
<evidence type="ECO:0000313" key="2">
    <source>
        <dbReference type="EMBL" id="QQX77025.1"/>
    </source>
</evidence>
<dbReference type="Proteomes" id="UP000629420">
    <property type="component" value="Chromosome"/>
</dbReference>
<feature type="signal peptide" evidence="1">
    <location>
        <begin position="1"/>
        <end position="23"/>
    </location>
</feature>
<evidence type="ECO:0000256" key="1">
    <source>
        <dbReference type="SAM" id="SignalP"/>
    </source>
</evidence>
<dbReference type="NCBIfam" id="NF047658">
    <property type="entry name" value="HYC_CC_PP"/>
    <property type="match status" value="1"/>
</dbReference>
<dbReference type="EMBL" id="CP068439">
    <property type="protein sequence ID" value="QQX77025.1"/>
    <property type="molecule type" value="Genomic_DNA"/>
</dbReference>
<feature type="chain" id="PRO_5046995266" description="Secreted protein" evidence="1">
    <location>
        <begin position="24"/>
        <end position="139"/>
    </location>
</feature>
<reference evidence="2 3" key="1">
    <citation type="submission" date="2021-01" db="EMBL/GenBank/DDBJ databases">
        <title>Aequorivita sp. strain KX20305, a bacterium isolated from the sediment collected at a cold seep field in South China Sea.</title>
        <authorList>
            <person name="Zhang H."/>
            <person name="Li C."/>
        </authorList>
    </citation>
    <scope>NUCLEOTIDE SEQUENCE [LARGE SCALE GENOMIC DNA]</scope>
    <source>
        <strain evidence="2 3">KX20305</strain>
    </source>
</reference>
<dbReference type="InterPro" id="IPR058060">
    <property type="entry name" value="HYC_CC_PP"/>
</dbReference>
<gene>
    <name evidence="2" type="ORF">JK629_01750</name>
</gene>
<keyword evidence="1" id="KW-0732">Signal</keyword>
<protein>
    <recommendedName>
        <fullName evidence="4">Secreted protein</fullName>
    </recommendedName>
</protein>
<keyword evidence="3" id="KW-1185">Reference proteome</keyword>
<sequence>MKKTISIFLSILMLASSSGIAYAQHFCSGMEMMAEVTLGEKHLFCGMEKDAPASDCGDESVAPEAHNCCKNHITKIQTDDNFAKASFDLKLNKTFAATFVSVFVLQEVEITSAEKIFFADYSPPPLEQDLNILYESFLI</sequence>